<name>A0A1W1DV01_9ZZZZ</name>
<proteinExistence type="predicted"/>
<protein>
    <submittedName>
        <fullName evidence="1">Uncharacterized protein</fullName>
    </submittedName>
</protein>
<sequence length="127" mass="14460">MRKDDKQHPNKVVLALLATLFLLSNNVFARTHVINASIDSVEPIYMNYKIERVIKPCQSMAPGCWNTGYQKRVLKSLQGYRVKLSYEGQQFTARMRAKPEGDQLKIRVSKDLLDQASKVAMNAAVVY</sequence>
<reference evidence="1" key="1">
    <citation type="submission" date="2016-10" db="EMBL/GenBank/DDBJ databases">
        <authorList>
            <person name="de Groot N.N."/>
        </authorList>
    </citation>
    <scope>NUCLEOTIDE SEQUENCE</scope>
</reference>
<organism evidence="1">
    <name type="scientific">hydrothermal vent metagenome</name>
    <dbReference type="NCBI Taxonomy" id="652676"/>
    <lineage>
        <taxon>unclassified sequences</taxon>
        <taxon>metagenomes</taxon>
        <taxon>ecological metagenomes</taxon>
    </lineage>
</organism>
<dbReference type="EMBL" id="FPHW01000223">
    <property type="protein sequence ID" value="SFV85505.1"/>
    <property type="molecule type" value="Genomic_DNA"/>
</dbReference>
<dbReference type="AlphaFoldDB" id="A0A1W1DV01"/>
<evidence type="ECO:0000313" key="1">
    <source>
        <dbReference type="EMBL" id="SFV85505.1"/>
    </source>
</evidence>
<gene>
    <name evidence="1" type="ORF">MNB_SUP05-7-1212</name>
</gene>
<accession>A0A1W1DV01</accession>